<feature type="compositionally biased region" description="Basic residues" evidence="1">
    <location>
        <begin position="185"/>
        <end position="194"/>
    </location>
</feature>
<reference evidence="2" key="1">
    <citation type="journal article" date="2020" name="Stud. Mycol.">
        <title>101 Dothideomycetes genomes: a test case for predicting lifestyles and emergence of pathogens.</title>
        <authorList>
            <person name="Haridas S."/>
            <person name="Albert R."/>
            <person name="Binder M."/>
            <person name="Bloem J."/>
            <person name="Labutti K."/>
            <person name="Salamov A."/>
            <person name="Andreopoulos B."/>
            <person name="Baker S."/>
            <person name="Barry K."/>
            <person name="Bills G."/>
            <person name="Bluhm B."/>
            <person name="Cannon C."/>
            <person name="Castanera R."/>
            <person name="Culley D."/>
            <person name="Daum C."/>
            <person name="Ezra D."/>
            <person name="Gonzalez J."/>
            <person name="Henrissat B."/>
            <person name="Kuo A."/>
            <person name="Liang C."/>
            <person name="Lipzen A."/>
            <person name="Lutzoni F."/>
            <person name="Magnuson J."/>
            <person name="Mondo S."/>
            <person name="Nolan M."/>
            <person name="Ohm R."/>
            <person name="Pangilinan J."/>
            <person name="Park H.-J."/>
            <person name="Ramirez L."/>
            <person name="Alfaro M."/>
            <person name="Sun H."/>
            <person name="Tritt A."/>
            <person name="Yoshinaga Y."/>
            <person name="Zwiers L.-H."/>
            <person name="Turgeon B."/>
            <person name="Goodwin S."/>
            <person name="Spatafora J."/>
            <person name="Crous P."/>
            <person name="Grigoriev I."/>
        </authorList>
    </citation>
    <scope>NUCLEOTIDE SEQUENCE</scope>
    <source>
        <strain evidence="2">CBS 207.26</strain>
    </source>
</reference>
<accession>A0A6A6E7V9</accession>
<keyword evidence="3" id="KW-1185">Reference proteome</keyword>
<organism evidence="2 3">
    <name type="scientific">Zopfia rhizophila CBS 207.26</name>
    <dbReference type="NCBI Taxonomy" id="1314779"/>
    <lineage>
        <taxon>Eukaryota</taxon>
        <taxon>Fungi</taxon>
        <taxon>Dikarya</taxon>
        <taxon>Ascomycota</taxon>
        <taxon>Pezizomycotina</taxon>
        <taxon>Dothideomycetes</taxon>
        <taxon>Dothideomycetes incertae sedis</taxon>
        <taxon>Zopfiaceae</taxon>
        <taxon>Zopfia</taxon>
    </lineage>
</organism>
<dbReference type="AlphaFoldDB" id="A0A6A6E7V9"/>
<sequence length="194" mass="21449">MFGNVDSGVSRKESPSTGMGDIINSKMVEGAGSQDDLLPCTSDDGKVTKSVRFANHLSMPDTKRRDTPERHRMNSDIDGDAPSDRFTDQPTQGASGHIHLNATAHRPQLLGEKKANRQSEFTALEDVRTAKSLLKRKRKLSEHAVHSAGRQKPSPFRGRPLSNDNFSSDNSSDNSSDKSNENSSHRRRRLPNNE</sequence>
<gene>
    <name evidence="2" type="ORF">K469DRAFT_685263</name>
</gene>
<evidence type="ECO:0000313" key="2">
    <source>
        <dbReference type="EMBL" id="KAF2187894.1"/>
    </source>
</evidence>
<feature type="compositionally biased region" description="Basic and acidic residues" evidence="1">
    <location>
        <begin position="175"/>
        <end position="184"/>
    </location>
</feature>
<protein>
    <submittedName>
        <fullName evidence="2">Uncharacterized protein</fullName>
    </submittedName>
</protein>
<feature type="compositionally biased region" description="Basic and acidic residues" evidence="1">
    <location>
        <begin position="61"/>
        <end position="75"/>
    </location>
</feature>
<dbReference type="EMBL" id="ML994625">
    <property type="protein sequence ID" value="KAF2187894.1"/>
    <property type="molecule type" value="Genomic_DNA"/>
</dbReference>
<name>A0A6A6E7V9_9PEZI</name>
<feature type="compositionally biased region" description="Low complexity" evidence="1">
    <location>
        <begin position="162"/>
        <end position="174"/>
    </location>
</feature>
<proteinExistence type="predicted"/>
<dbReference type="Proteomes" id="UP000800200">
    <property type="component" value="Unassembled WGS sequence"/>
</dbReference>
<evidence type="ECO:0000313" key="3">
    <source>
        <dbReference type="Proteomes" id="UP000800200"/>
    </source>
</evidence>
<feature type="region of interest" description="Disordered" evidence="1">
    <location>
        <begin position="1"/>
        <end position="194"/>
    </location>
</feature>
<evidence type="ECO:0000256" key="1">
    <source>
        <dbReference type="SAM" id="MobiDB-lite"/>
    </source>
</evidence>